<reference evidence="2 3" key="1">
    <citation type="journal article" date="2018" name="Genome Biol. Evol.">
        <title>Multiple Roots of Fruiting Body Formation in Amoebozoa.</title>
        <authorList>
            <person name="Hillmann F."/>
            <person name="Forbes G."/>
            <person name="Novohradska S."/>
            <person name="Ferling I."/>
            <person name="Riege K."/>
            <person name="Groth M."/>
            <person name="Westermann M."/>
            <person name="Marz M."/>
            <person name="Spaller T."/>
            <person name="Winckler T."/>
            <person name="Schaap P."/>
            <person name="Glockner G."/>
        </authorList>
    </citation>
    <scope>NUCLEOTIDE SEQUENCE [LARGE SCALE GENOMIC DNA]</scope>
    <source>
        <strain evidence="2 3">Jena</strain>
    </source>
</reference>
<organism evidence="2 3">
    <name type="scientific">Planoprotostelium fungivorum</name>
    <dbReference type="NCBI Taxonomy" id="1890364"/>
    <lineage>
        <taxon>Eukaryota</taxon>
        <taxon>Amoebozoa</taxon>
        <taxon>Evosea</taxon>
        <taxon>Variosea</taxon>
        <taxon>Cavosteliida</taxon>
        <taxon>Cavosteliaceae</taxon>
        <taxon>Planoprotostelium</taxon>
    </lineage>
</organism>
<evidence type="ECO:0000256" key="1">
    <source>
        <dbReference type="SAM" id="Phobius"/>
    </source>
</evidence>
<feature type="transmembrane region" description="Helical" evidence="1">
    <location>
        <begin position="47"/>
        <end position="66"/>
    </location>
</feature>
<dbReference type="InParanoid" id="A0A2P6NK26"/>
<name>A0A2P6NK26_9EUKA</name>
<dbReference type="AlphaFoldDB" id="A0A2P6NK26"/>
<sequence length="71" mass="7883">MPIRGLTVLSSSAACHPASHPCPVLRHFPLKAEPTNSQGGKAELSRAHWSMFIFMFILFVVTVVHLSERCH</sequence>
<evidence type="ECO:0000313" key="2">
    <source>
        <dbReference type="EMBL" id="PRP84279.1"/>
    </source>
</evidence>
<proteinExistence type="predicted"/>
<keyword evidence="1" id="KW-0812">Transmembrane</keyword>
<comment type="caution">
    <text evidence="2">The sequence shown here is derived from an EMBL/GenBank/DDBJ whole genome shotgun (WGS) entry which is preliminary data.</text>
</comment>
<dbReference type="PROSITE" id="PS51257">
    <property type="entry name" value="PROKAR_LIPOPROTEIN"/>
    <property type="match status" value="1"/>
</dbReference>
<keyword evidence="1" id="KW-0472">Membrane</keyword>
<keyword evidence="1" id="KW-1133">Transmembrane helix</keyword>
<evidence type="ECO:0000313" key="3">
    <source>
        <dbReference type="Proteomes" id="UP000241769"/>
    </source>
</evidence>
<protein>
    <submittedName>
        <fullName evidence="2">Uncharacterized protein</fullName>
    </submittedName>
</protein>
<dbReference type="EMBL" id="MDYQ01000066">
    <property type="protein sequence ID" value="PRP84279.1"/>
    <property type="molecule type" value="Genomic_DNA"/>
</dbReference>
<gene>
    <name evidence="2" type="ORF">PROFUN_08299</name>
</gene>
<dbReference type="Proteomes" id="UP000241769">
    <property type="component" value="Unassembled WGS sequence"/>
</dbReference>
<accession>A0A2P6NK26</accession>
<keyword evidence="3" id="KW-1185">Reference proteome</keyword>